<dbReference type="PANTHER" id="PTHR21580">
    <property type="entry name" value="SHIPPO-1-RELATED"/>
    <property type="match status" value="1"/>
</dbReference>
<dbReference type="InterPro" id="IPR051291">
    <property type="entry name" value="CIMAP"/>
</dbReference>
<dbReference type="InterPro" id="IPR010736">
    <property type="entry name" value="SHIPPO-rpt"/>
</dbReference>
<dbReference type="AlphaFoldDB" id="A0A1R2C3G9"/>
<protein>
    <submittedName>
        <fullName evidence="2">Uncharacterized protein</fullName>
    </submittedName>
</protein>
<name>A0A1R2C3G9_9CILI</name>
<accession>A0A1R2C3G9</accession>
<gene>
    <name evidence="2" type="ORF">SteCoe_15541</name>
</gene>
<dbReference type="Proteomes" id="UP000187209">
    <property type="component" value="Unassembled WGS sequence"/>
</dbReference>
<organism evidence="2 3">
    <name type="scientific">Stentor coeruleus</name>
    <dbReference type="NCBI Taxonomy" id="5963"/>
    <lineage>
        <taxon>Eukaryota</taxon>
        <taxon>Sar</taxon>
        <taxon>Alveolata</taxon>
        <taxon>Ciliophora</taxon>
        <taxon>Postciliodesmatophora</taxon>
        <taxon>Heterotrichea</taxon>
        <taxon>Heterotrichida</taxon>
        <taxon>Stentoridae</taxon>
        <taxon>Stentor</taxon>
    </lineage>
</organism>
<sequence>MANLFGNSAYTLRRHSPTCWSFSKDPRFKTPKKQDESDYMTPQSSLNTRATSIGFGKRWKPNNPCGKDSPPPGTYNIPTSFNKDIGPRIVKASLLPCVNSRHATPGPGSYEANLVIGKNSPMFSFRGKDLKIKISENPPPNAYNPKRTLTEFSGYKGIGFGYGGRLFLSRLQDETPGPGTYDHSSGFKKAKKSF</sequence>
<keyword evidence="3" id="KW-1185">Reference proteome</keyword>
<evidence type="ECO:0000313" key="2">
    <source>
        <dbReference type="EMBL" id="OMJ83509.1"/>
    </source>
</evidence>
<comment type="caution">
    <text evidence="2">The sequence shown here is derived from an EMBL/GenBank/DDBJ whole genome shotgun (WGS) entry which is preliminary data.</text>
</comment>
<dbReference type="EMBL" id="MPUH01000301">
    <property type="protein sequence ID" value="OMJ83509.1"/>
    <property type="molecule type" value="Genomic_DNA"/>
</dbReference>
<evidence type="ECO:0000256" key="1">
    <source>
        <dbReference type="SAM" id="MobiDB-lite"/>
    </source>
</evidence>
<reference evidence="2 3" key="1">
    <citation type="submission" date="2016-11" db="EMBL/GenBank/DDBJ databases">
        <title>The macronuclear genome of Stentor coeruleus: a giant cell with tiny introns.</title>
        <authorList>
            <person name="Slabodnick M."/>
            <person name="Ruby J.G."/>
            <person name="Reiff S.B."/>
            <person name="Swart E.C."/>
            <person name="Gosai S."/>
            <person name="Prabakaran S."/>
            <person name="Witkowska E."/>
            <person name="Larue G.E."/>
            <person name="Fisher S."/>
            <person name="Freeman R.M."/>
            <person name="Gunawardena J."/>
            <person name="Chu W."/>
            <person name="Stover N.A."/>
            <person name="Gregory B.D."/>
            <person name="Nowacki M."/>
            <person name="Derisi J."/>
            <person name="Roy S.W."/>
            <person name="Marshall W.F."/>
            <person name="Sood P."/>
        </authorList>
    </citation>
    <scope>NUCLEOTIDE SEQUENCE [LARGE SCALE GENOMIC DNA]</scope>
    <source>
        <strain evidence="2">WM001</strain>
    </source>
</reference>
<dbReference type="OrthoDB" id="429991at2759"/>
<proteinExistence type="predicted"/>
<dbReference type="Pfam" id="PF07004">
    <property type="entry name" value="SHIPPO-rpt"/>
    <property type="match status" value="3"/>
</dbReference>
<feature type="region of interest" description="Disordered" evidence="1">
    <location>
        <begin position="173"/>
        <end position="194"/>
    </location>
</feature>
<evidence type="ECO:0000313" key="3">
    <source>
        <dbReference type="Proteomes" id="UP000187209"/>
    </source>
</evidence>